<dbReference type="Proteomes" id="UP000177042">
    <property type="component" value="Unassembled WGS sequence"/>
</dbReference>
<dbReference type="AlphaFoldDB" id="A0A1F5JDT9"/>
<dbReference type="GO" id="GO:0016855">
    <property type="term" value="F:racemase and epimerase activity, acting on amino acids and derivatives"/>
    <property type="evidence" value="ECO:0007669"/>
    <property type="project" value="InterPro"/>
</dbReference>
<dbReference type="EMBL" id="MFCX01000003">
    <property type="protein sequence ID" value="OGE26769.1"/>
    <property type="molecule type" value="Genomic_DNA"/>
</dbReference>
<dbReference type="SUPFAM" id="SSF53681">
    <property type="entry name" value="Aspartate/glutamate racemase"/>
    <property type="match status" value="1"/>
</dbReference>
<reference evidence="1 2" key="1">
    <citation type="journal article" date="2016" name="Nat. Commun.">
        <title>Thousands of microbial genomes shed light on interconnected biogeochemical processes in an aquifer system.</title>
        <authorList>
            <person name="Anantharaman K."/>
            <person name="Brown C.T."/>
            <person name="Hug L.A."/>
            <person name="Sharon I."/>
            <person name="Castelle C.J."/>
            <person name="Probst A.J."/>
            <person name="Thomas B.C."/>
            <person name="Singh A."/>
            <person name="Wilkins M.J."/>
            <person name="Karaoz U."/>
            <person name="Brodie E.L."/>
            <person name="Williams K.H."/>
            <person name="Hubbard S.S."/>
            <person name="Banfield J.F."/>
        </authorList>
    </citation>
    <scope>NUCLEOTIDE SEQUENCE [LARGE SCALE GENOMIC DNA]</scope>
</reference>
<sequence>MIVPQEFDQTQLGYIINKCVRGENDNNDTEKVKKIINAFSDSDVKTVILACTDLQLLQLVHPKVTIYDSMKILADAITEEILKL</sequence>
<dbReference type="InterPro" id="IPR001920">
    <property type="entry name" value="Asp/Glu_race"/>
</dbReference>
<protein>
    <recommendedName>
        <fullName evidence="3">Aspartate racemase</fullName>
    </recommendedName>
</protein>
<gene>
    <name evidence="1" type="ORF">A3C26_03190</name>
</gene>
<organism evidence="1 2">
    <name type="scientific">Candidatus Daviesbacteria bacterium RIFCSPHIGHO2_02_FULL_39_12</name>
    <dbReference type="NCBI Taxonomy" id="1797770"/>
    <lineage>
        <taxon>Bacteria</taxon>
        <taxon>Candidatus Daviesiibacteriota</taxon>
    </lineage>
</organism>
<name>A0A1F5JDT9_9BACT</name>
<proteinExistence type="predicted"/>
<evidence type="ECO:0000313" key="2">
    <source>
        <dbReference type="Proteomes" id="UP000177042"/>
    </source>
</evidence>
<comment type="caution">
    <text evidence="1">The sequence shown here is derived from an EMBL/GenBank/DDBJ whole genome shotgun (WGS) entry which is preliminary data.</text>
</comment>
<evidence type="ECO:0008006" key="3">
    <source>
        <dbReference type="Google" id="ProtNLM"/>
    </source>
</evidence>
<dbReference type="Gene3D" id="3.40.50.1860">
    <property type="match status" value="1"/>
</dbReference>
<accession>A0A1F5JDT9</accession>
<evidence type="ECO:0000313" key="1">
    <source>
        <dbReference type="EMBL" id="OGE26769.1"/>
    </source>
</evidence>